<dbReference type="EMBL" id="BTGU01000164">
    <property type="protein sequence ID" value="GMN63974.1"/>
    <property type="molecule type" value="Genomic_DNA"/>
</dbReference>
<keyword evidence="2" id="KW-1185">Reference proteome</keyword>
<proteinExistence type="predicted"/>
<evidence type="ECO:0000313" key="1">
    <source>
        <dbReference type="EMBL" id="GMN63974.1"/>
    </source>
</evidence>
<sequence length="64" mass="6986">MQEFVPLFLLLEEVTIGGGDETTGEDNRGNLRSLRGSKVATETAILTQTAWPATITVTASKRHR</sequence>
<evidence type="ECO:0000313" key="2">
    <source>
        <dbReference type="Proteomes" id="UP001187192"/>
    </source>
</evidence>
<protein>
    <submittedName>
        <fullName evidence="1">Uncharacterized protein</fullName>
    </submittedName>
</protein>
<reference evidence="1" key="1">
    <citation type="submission" date="2023-07" db="EMBL/GenBank/DDBJ databases">
        <title>draft genome sequence of fig (Ficus carica).</title>
        <authorList>
            <person name="Takahashi T."/>
            <person name="Nishimura K."/>
        </authorList>
    </citation>
    <scope>NUCLEOTIDE SEQUENCE</scope>
</reference>
<dbReference type="Gramene" id="FCD_00029273-RA">
    <property type="protein sequence ID" value="FCD_00029273-RA:cds"/>
    <property type="gene ID" value="FCD_00029273"/>
</dbReference>
<gene>
    <name evidence="1" type="ORF">TIFTF001_033044</name>
</gene>
<comment type="caution">
    <text evidence="1">The sequence shown here is derived from an EMBL/GenBank/DDBJ whole genome shotgun (WGS) entry which is preliminary data.</text>
</comment>
<accession>A0AA88E4K7</accession>
<name>A0AA88E4K7_FICCA</name>
<organism evidence="1 2">
    <name type="scientific">Ficus carica</name>
    <name type="common">Common fig</name>
    <dbReference type="NCBI Taxonomy" id="3494"/>
    <lineage>
        <taxon>Eukaryota</taxon>
        <taxon>Viridiplantae</taxon>
        <taxon>Streptophyta</taxon>
        <taxon>Embryophyta</taxon>
        <taxon>Tracheophyta</taxon>
        <taxon>Spermatophyta</taxon>
        <taxon>Magnoliopsida</taxon>
        <taxon>eudicotyledons</taxon>
        <taxon>Gunneridae</taxon>
        <taxon>Pentapetalae</taxon>
        <taxon>rosids</taxon>
        <taxon>fabids</taxon>
        <taxon>Rosales</taxon>
        <taxon>Moraceae</taxon>
        <taxon>Ficeae</taxon>
        <taxon>Ficus</taxon>
    </lineage>
</organism>
<dbReference type="AlphaFoldDB" id="A0AA88E4K7"/>
<dbReference type="Proteomes" id="UP001187192">
    <property type="component" value="Unassembled WGS sequence"/>
</dbReference>